<dbReference type="Gene3D" id="3.40.50.850">
    <property type="entry name" value="Isochorismatase-like"/>
    <property type="match status" value="1"/>
</dbReference>
<reference evidence="13" key="1">
    <citation type="submission" date="2021-07" db="EMBL/GenBank/DDBJ databases">
        <authorList>
            <person name="Branca A.L. A."/>
        </authorList>
    </citation>
    <scope>NUCLEOTIDE SEQUENCE</scope>
</reference>
<name>A0A9W4ITF4_9EURO</name>
<accession>A0A9W4ITF4</accession>
<dbReference type="EMBL" id="CAJVPD010000111">
    <property type="protein sequence ID" value="CAG8339896.1"/>
    <property type="molecule type" value="Genomic_DNA"/>
</dbReference>
<comment type="similarity">
    <text evidence="1">Belongs to the isochorismatase family.</text>
</comment>
<feature type="compositionally biased region" description="Acidic residues" evidence="11">
    <location>
        <begin position="608"/>
        <end position="617"/>
    </location>
</feature>
<feature type="region of interest" description="Disordered" evidence="11">
    <location>
        <begin position="370"/>
        <end position="391"/>
    </location>
</feature>
<evidence type="ECO:0000256" key="11">
    <source>
        <dbReference type="SAM" id="MobiDB-lite"/>
    </source>
</evidence>
<comment type="caution">
    <text evidence="13">The sequence shown here is derived from an EMBL/GenBank/DDBJ whole genome shotgun (WGS) entry which is preliminary data.</text>
</comment>
<evidence type="ECO:0000256" key="3">
    <source>
        <dbReference type="ARBA" id="ARBA00022723"/>
    </source>
</evidence>
<dbReference type="AlphaFoldDB" id="A0A9W4ITF4"/>
<keyword evidence="6" id="KW-0862">Zinc</keyword>
<dbReference type="Pfam" id="PF00857">
    <property type="entry name" value="Isochorismatase"/>
    <property type="match status" value="1"/>
</dbReference>
<dbReference type="Proteomes" id="UP001152592">
    <property type="component" value="Unassembled WGS sequence"/>
</dbReference>
<evidence type="ECO:0000313" key="14">
    <source>
        <dbReference type="Proteomes" id="UP001152592"/>
    </source>
</evidence>
<dbReference type="GO" id="GO:0008270">
    <property type="term" value="F:zinc ion binding"/>
    <property type="evidence" value="ECO:0007669"/>
    <property type="project" value="UniProtKB-KW"/>
</dbReference>
<evidence type="ECO:0000256" key="6">
    <source>
        <dbReference type="ARBA" id="ARBA00022833"/>
    </source>
</evidence>
<dbReference type="InterPro" id="IPR013083">
    <property type="entry name" value="Znf_RING/FYVE/PHD"/>
</dbReference>
<evidence type="ECO:0000256" key="5">
    <source>
        <dbReference type="ARBA" id="ARBA00022801"/>
    </source>
</evidence>
<evidence type="ECO:0000256" key="9">
    <source>
        <dbReference type="ARBA" id="ARBA00043224"/>
    </source>
</evidence>
<dbReference type="InterPro" id="IPR001965">
    <property type="entry name" value="Znf_PHD"/>
</dbReference>
<evidence type="ECO:0000256" key="8">
    <source>
        <dbReference type="ARBA" id="ARBA00039017"/>
    </source>
</evidence>
<sequence length="699" mass="75408">MAATGTSKSALIVVDMQEDFCPPNGSLAVQDGRNIASTINHLLAKPGFATRVFTKDYHPANHISFATNHPGPENIPFESFIAMKNPASGKGSETKAQRLWPVHCVAETAGAEIIPEINISSGDLVVHKGMRPDVEMYSVFADSFGNCDPGTNSHSVSVDVAAVLAQQGITDVFVVGLAGDYCVKDTAIDAAKAGYRAYVVEEGTKCVVPASWDDIKQGLVAAGVHLVSINDPIIEGVLYISLGLHQAERHTLSTRAIINLSSGLGSLCLVFSITPTYSLSAKNTLGWPFSSKFGGVSERGQKMQITPAFMDLSSPSIKPKPPQSVPDRHIIDTVGPPESQLLHSNVLMGASTSSDWQSPAQAQLEASLMTSAETPGSNRTRPARRTTQPTSLDVEPVAVTTKSKTRKSRAPTKRKRLIRQINIVCTGCYRGNSPSNNFIVLCDGCDRPWHQKCHNPNIGNEVIHIADMDWFCSKCNPSQPRQLKAKKPPAKKPGLAKITMPPQKLGRTPSEEERRAYLSSLSHDALVQLLLRISNEWPLVPIFPPGMQMASEAPAAPVALSNIANQPSISSNVDQAQASATQPTLGALSHLASPAMRTPARISYAESSDSDPLSDIESDTHSPLPSPVPSQGGSQHDYDYDSEDYRAYPEAGHGFDVPMSADDLDIMAEDEHYPTFSHVIRGAYKVQQQILDPFGQREQ</sequence>
<dbReference type="CDD" id="cd15502">
    <property type="entry name" value="PHD_Phf1p_Phf2p_like"/>
    <property type="match status" value="1"/>
</dbReference>
<proteinExistence type="inferred from homology"/>
<keyword evidence="3" id="KW-0479">Metal-binding</keyword>
<evidence type="ECO:0000256" key="4">
    <source>
        <dbReference type="ARBA" id="ARBA00022771"/>
    </source>
</evidence>
<gene>
    <name evidence="13" type="ORF">PSALAMII_LOCUS2790</name>
</gene>
<comment type="pathway">
    <text evidence="7">Cofactor biosynthesis; nicotinate biosynthesis; nicotinate from nicotinamide: step 1/1.</text>
</comment>
<evidence type="ECO:0000256" key="7">
    <source>
        <dbReference type="ARBA" id="ARBA00037900"/>
    </source>
</evidence>
<dbReference type="SUPFAM" id="SSF57903">
    <property type="entry name" value="FYVE/PHD zinc finger"/>
    <property type="match status" value="1"/>
</dbReference>
<keyword evidence="4 10" id="KW-0863">Zinc-finger</keyword>
<feature type="domain" description="PHD-type" evidence="12">
    <location>
        <begin position="422"/>
        <end position="478"/>
    </location>
</feature>
<dbReference type="SUPFAM" id="SSF52499">
    <property type="entry name" value="Isochorismatase-like hydrolases"/>
    <property type="match status" value="1"/>
</dbReference>
<dbReference type="GO" id="GO:0019363">
    <property type="term" value="P:pyridine nucleotide biosynthetic process"/>
    <property type="evidence" value="ECO:0007669"/>
    <property type="project" value="UniProtKB-KW"/>
</dbReference>
<dbReference type="InterPro" id="IPR011011">
    <property type="entry name" value="Znf_FYVE_PHD"/>
</dbReference>
<dbReference type="PANTHER" id="PTHR11080">
    <property type="entry name" value="PYRAZINAMIDASE/NICOTINAMIDASE"/>
    <property type="match status" value="1"/>
</dbReference>
<dbReference type="InterPro" id="IPR000868">
    <property type="entry name" value="Isochorismatase-like_dom"/>
</dbReference>
<evidence type="ECO:0000313" key="13">
    <source>
        <dbReference type="EMBL" id="CAG8339896.1"/>
    </source>
</evidence>
<dbReference type="OrthoDB" id="5334491at2759"/>
<dbReference type="Gene3D" id="3.30.40.10">
    <property type="entry name" value="Zinc/RING finger domain, C3HC4 (zinc finger)"/>
    <property type="match status" value="1"/>
</dbReference>
<keyword evidence="5" id="KW-0378">Hydrolase</keyword>
<dbReference type="PROSITE" id="PS50016">
    <property type="entry name" value="ZF_PHD_2"/>
    <property type="match status" value="1"/>
</dbReference>
<keyword evidence="2" id="KW-0662">Pyridine nucleotide biosynthesis</keyword>
<dbReference type="CDD" id="cd01011">
    <property type="entry name" value="nicotinamidase"/>
    <property type="match status" value="1"/>
</dbReference>
<dbReference type="InterPro" id="IPR036380">
    <property type="entry name" value="Isochorismatase-like_sf"/>
</dbReference>
<dbReference type="Pfam" id="PF00628">
    <property type="entry name" value="PHD"/>
    <property type="match status" value="1"/>
</dbReference>
<feature type="region of interest" description="Disordered" evidence="11">
    <location>
        <begin position="603"/>
        <end position="641"/>
    </location>
</feature>
<dbReference type="InterPro" id="IPR052347">
    <property type="entry name" value="Isochorismatase_Nicotinamidase"/>
</dbReference>
<dbReference type="InterPro" id="IPR019786">
    <property type="entry name" value="Zinc_finger_PHD-type_CS"/>
</dbReference>
<dbReference type="PROSITE" id="PS01359">
    <property type="entry name" value="ZF_PHD_1"/>
    <property type="match status" value="1"/>
</dbReference>
<protein>
    <recommendedName>
        <fullName evidence="8">nicotinamidase</fullName>
        <ecNumber evidence="8">3.5.1.19</ecNumber>
    </recommendedName>
    <alternativeName>
        <fullName evidence="9">Nicotinamide deamidase</fullName>
    </alternativeName>
</protein>
<evidence type="ECO:0000256" key="1">
    <source>
        <dbReference type="ARBA" id="ARBA00006336"/>
    </source>
</evidence>
<dbReference type="EC" id="3.5.1.19" evidence="8"/>
<evidence type="ECO:0000256" key="10">
    <source>
        <dbReference type="PROSITE-ProRule" id="PRU00146"/>
    </source>
</evidence>
<dbReference type="PANTHER" id="PTHR11080:SF2">
    <property type="entry name" value="LD05707P"/>
    <property type="match status" value="1"/>
</dbReference>
<dbReference type="InterPro" id="IPR019787">
    <property type="entry name" value="Znf_PHD-finger"/>
</dbReference>
<feature type="region of interest" description="Disordered" evidence="11">
    <location>
        <begin position="481"/>
        <end position="512"/>
    </location>
</feature>
<dbReference type="SMART" id="SM00249">
    <property type="entry name" value="PHD"/>
    <property type="match status" value="1"/>
</dbReference>
<evidence type="ECO:0000256" key="2">
    <source>
        <dbReference type="ARBA" id="ARBA00022642"/>
    </source>
</evidence>
<evidence type="ECO:0000259" key="12">
    <source>
        <dbReference type="PROSITE" id="PS50016"/>
    </source>
</evidence>
<organism evidence="13 14">
    <name type="scientific">Penicillium salamii</name>
    <dbReference type="NCBI Taxonomy" id="1612424"/>
    <lineage>
        <taxon>Eukaryota</taxon>
        <taxon>Fungi</taxon>
        <taxon>Dikarya</taxon>
        <taxon>Ascomycota</taxon>
        <taxon>Pezizomycotina</taxon>
        <taxon>Eurotiomycetes</taxon>
        <taxon>Eurotiomycetidae</taxon>
        <taxon>Eurotiales</taxon>
        <taxon>Aspergillaceae</taxon>
        <taxon>Penicillium</taxon>
    </lineage>
</organism>
<dbReference type="GO" id="GO:0008936">
    <property type="term" value="F:nicotinamidase activity"/>
    <property type="evidence" value="ECO:0007669"/>
    <property type="project" value="UniProtKB-EC"/>
</dbReference>